<evidence type="ECO:0000259" key="1">
    <source>
        <dbReference type="Pfam" id="PF20516"/>
    </source>
</evidence>
<evidence type="ECO:0000313" key="3">
    <source>
        <dbReference type="Proteomes" id="UP000714618"/>
    </source>
</evidence>
<dbReference type="EMBL" id="CAIJEO010000007">
    <property type="protein sequence ID" value="CAD0095881.1"/>
    <property type="molecule type" value="Genomic_DNA"/>
</dbReference>
<accession>A0A9N8K2G9</accession>
<dbReference type="AlphaFoldDB" id="A0A9N8K2G9"/>
<sequence>MVTPWKTRSRVPENATLHDPRKLAPEVVKLNDNAWCQIVEAFLSSCIKLHDGETDFGINNIEAQSIDPRFLPQVSVGSRVEHVSAKCDFALAMVDKNGYGDMKLCQMADAYTSTLCLPCPIVVKRHGGNAEEVELQLMIWLASALAHMEYLRGLAREPKRPVPPVVGWTVIGHTWSFYIAWSFRSDVTVMGPFNPGNAGTTDVLSIYVLTSLWKRLFEWIQEVYYPAYNELLQGAIDALEEDDRTPGPLPAEDKD</sequence>
<gene>
    <name evidence="2" type="ORF">AWRI4233_LOCUS5352</name>
</gene>
<proteinExistence type="predicted"/>
<dbReference type="InterPro" id="IPR046797">
    <property type="entry name" value="PDDEXK_12"/>
</dbReference>
<name>A0A9N8K2G9_9PEZI</name>
<organism evidence="2 3">
    <name type="scientific">Aureobasidium mustum</name>
    <dbReference type="NCBI Taxonomy" id="2773714"/>
    <lineage>
        <taxon>Eukaryota</taxon>
        <taxon>Fungi</taxon>
        <taxon>Dikarya</taxon>
        <taxon>Ascomycota</taxon>
        <taxon>Pezizomycotina</taxon>
        <taxon>Dothideomycetes</taxon>
        <taxon>Dothideomycetidae</taxon>
        <taxon>Dothideales</taxon>
        <taxon>Saccotheciaceae</taxon>
        <taxon>Aureobasidium</taxon>
    </lineage>
</organism>
<dbReference type="OrthoDB" id="4161186at2759"/>
<feature type="domain" description="PD-(D/E)XK nuclease-like" evidence="1">
    <location>
        <begin position="32"/>
        <end position="224"/>
    </location>
</feature>
<reference evidence="2" key="1">
    <citation type="submission" date="2020-06" db="EMBL/GenBank/DDBJ databases">
        <authorList>
            <person name="Onetto C."/>
        </authorList>
    </citation>
    <scope>NUCLEOTIDE SEQUENCE</scope>
</reference>
<comment type="caution">
    <text evidence="2">The sequence shown here is derived from an EMBL/GenBank/DDBJ whole genome shotgun (WGS) entry which is preliminary data.</text>
</comment>
<dbReference type="Pfam" id="PF20516">
    <property type="entry name" value="PDDEXK_12"/>
    <property type="match status" value="1"/>
</dbReference>
<evidence type="ECO:0000313" key="2">
    <source>
        <dbReference type="EMBL" id="CAD0095881.1"/>
    </source>
</evidence>
<dbReference type="Proteomes" id="UP000714618">
    <property type="component" value="Unassembled WGS sequence"/>
</dbReference>
<protein>
    <recommendedName>
        <fullName evidence="1">PD-(D/E)XK nuclease-like domain-containing protein</fullName>
    </recommendedName>
</protein>
<keyword evidence="3" id="KW-1185">Reference proteome</keyword>